<dbReference type="InterPro" id="IPR011051">
    <property type="entry name" value="RmlC_Cupin_sf"/>
</dbReference>
<evidence type="ECO:0000313" key="2">
    <source>
        <dbReference type="EMBL" id="RKR90379.1"/>
    </source>
</evidence>
<evidence type="ECO:0000259" key="1">
    <source>
        <dbReference type="Pfam" id="PF07883"/>
    </source>
</evidence>
<organism evidence="2 3">
    <name type="scientific">Micromonospora pisi</name>
    <dbReference type="NCBI Taxonomy" id="589240"/>
    <lineage>
        <taxon>Bacteria</taxon>
        <taxon>Bacillati</taxon>
        <taxon>Actinomycetota</taxon>
        <taxon>Actinomycetes</taxon>
        <taxon>Micromonosporales</taxon>
        <taxon>Micromonosporaceae</taxon>
        <taxon>Micromonospora</taxon>
    </lineage>
</organism>
<comment type="caution">
    <text evidence="2">The sequence shown here is derived from an EMBL/GenBank/DDBJ whole genome shotgun (WGS) entry which is preliminary data.</text>
</comment>
<dbReference type="Pfam" id="PF07883">
    <property type="entry name" value="Cupin_2"/>
    <property type="match status" value="1"/>
</dbReference>
<dbReference type="InterPro" id="IPR013096">
    <property type="entry name" value="Cupin_2"/>
</dbReference>
<dbReference type="InterPro" id="IPR014710">
    <property type="entry name" value="RmlC-like_jellyroll"/>
</dbReference>
<protein>
    <recommendedName>
        <fullName evidence="1">Cupin type-2 domain-containing protein</fullName>
    </recommendedName>
</protein>
<evidence type="ECO:0000313" key="3">
    <source>
        <dbReference type="Proteomes" id="UP000277671"/>
    </source>
</evidence>
<dbReference type="Gene3D" id="2.60.120.10">
    <property type="entry name" value="Jelly Rolls"/>
    <property type="match status" value="1"/>
</dbReference>
<dbReference type="Proteomes" id="UP000277671">
    <property type="component" value="Unassembled WGS sequence"/>
</dbReference>
<dbReference type="OrthoDB" id="9090296at2"/>
<feature type="domain" description="Cupin type-2" evidence="1">
    <location>
        <begin position="52"/>
        <end position="119"/>
    </location>
</feature>
<dbReference type="PANTHER" id="PTHR36440">
    <property type="entry name" value="PUTATIVE (AFU_ORTHOLOGUE AFUA_8G07350)-RELATED"/>
    <property type="match status" value="1"/>
</dbReference>
<dbReference type="PANTHER" id="PTHR36440:SF1">
    <property type="entry name" value="PUTATIVE (AFU_ORTHOLOGUE AFUA_8G07350)-RELATED"/>
    <property type="match status" value="1"/>
</dbReference>
<dbReference type="AlphaFoldDB" id="A0A495JQP4"/>
<dbReference type="SUPFAM" id="SSF51182">
    <property type="entry name" value="RmlC-like cupins"/>
    <property type="match status" value="1"/>
</dbReference>
<dbReference type="InterPro" id="IPR053146">
    <property type="entry name" value="QDO-like"/>
</dbReference>
<accession>A0A495JQP4</accession>
<gene>
    <name evidence="2" type="ORF">BDK92_4751</name>
</gene>
<keyword evidence="3" id="KW-1185">Reference proteome</keyword>
<proteinExistence type="predicted"/>
<sequence length="144" mass="15354">MGEGRESIQIRAATRAVLWVPDGGTEPGGVGRGGHPPRWDGRELGGLVPFMEMSVPVGGGSPMHVHPATDEAFQVLAGELEMVERDRAFRARAGDFVLVPRGVPHGYRATGDTPARLVFLLSPTGFVELLESGAVRDPGHRPII</sequence>
<reference evidence="2 3" key="1">
    <citation type="submission" date="2018-10" db="EMBL/GenBank/DDBJ databases">
        <title>Sequencing the genomes of 1000 actinobacteria strains.</title>
        <authorList>
            <person name="Klenk H.-P."/>
        </authorList>
    </citation>
    <scope>NUCLEOTIDE SEQUENCE [LARGE SCALE GENOMIC DNA]</scope>
    <source>
        <strain evidence="2 3">DSM 45175</strain>
    </source>
</reference>
<dbReference type="EMBL" id="RBKT01000001">
    <property type="protein sequence ID" value="RKR90379.1"/>
    <property type="molecule type" value="Genomic_DNA"/>
</dbReference>
<name>A0A495JQP4_9ACTN</name>